<proteinExistence type="predicted"/>
<evidence type="ECO:0000313" key="1">
    <source>
        <dbReference type="EMBL" id="MQL98658.1"/>
    </source>
</evidence>
<dbReference type="Proteomes" id="UP000652761">
    <property type="component" value="Unassembled WGS sequence"/>
</dbReference>
<dbReference type="EMBL" id="NMUH01002221">
    <property type="protein sequence ID" value="MQL98658.1"/>
    <property type="molecule type" value="Genomic_DNA"/>
</dbReference>
<organism evidence="1 2">
    <name type="scientific">Colocasia esculenta</name>
    <name type="common">Wild taro</name>
    <name type="synonym">Arum esculentum</name>
    <dbReference type="NCBI Taxonomy" id="4460"/>
    <lineage>
        <taxon>Eukaryota</taxon>
        <taxon>Viridiplantae</taxon>
        <taxon>Streptophyta</taxon>
        <taxon>Embryophyta</taxon>
        <taxon>Tracheophyta</taxon>
        <taxon>Spermatophyta</taxon>
        <taxon>Magnoliopsida</taxon>
        <taxon>Liliopsida</taxon>
        <taxon>Araceae</taxon>
        <taxon>Aroideae</taxon>
        <taxon>Colocasieae</taxon>
        <taxon>Colocasia</taxon>
    </lineage>
</organism>
<accession>A0A843VPV0</accession>
<protein>
    <submittedName>
        <fullName evidence="1">Uncharacterized protein</fullName>
    </submittedName>
</protein>
<evidence type="ECO:0000313" key="2">
    <source>
        <dbReference type="Proteomes" id="UP000652761"/>
    </source>
</evidence>
<name>A0A843VPV0_COLES</name>
<gene>
    <name evidence="1" type="ORF">Taro_031361</name>
</gene>
<keyword evidence="2" id="KW-1185">Reference proteome</keyword>
<dbReference type="AlphaFoldDB" id="A0A843VPV0"/>
<sequence>MAPSCADCSAAIAWHWGGQQPGVRSSGWGREALRRLRTWAYEAAACGSAEVRSSGSGGLLEVPGFRLPSCWEIVGVCSLLKVSSEDDPGALQRMSAGESNLYIIDHHRLSPIGKIK</sequence>
<comment type="caution">
    <text evidence="1">The sequence shown here is derived from an EMBL/GenBank/DDBJ whole genome shotgun (WGS) entry which is preliminary data.</text>
</comment>
<reference evidence="1" key="1">
    <citation type="submission" date="2017-07" db="EMBL/GenBank/DDBJ databases">
        <title>Taro Niue Genome Assembly and Annotation.</title>
        <authorList>
            <person name="Atibalentja N."/>
            <person name="Keating K."/>
            <person name="Fields C.J."/>
        </authorList>
    </citation>
    <scope>NUCLEOTIDE SEQUENCE</scope>
    <source>
        <strain evidence="1">Niue_2</strain>
        <tissue evidence="1">Leaf</tissue>
    </source>
</reference>